<gene>
    <name evidence="1" type="ORF">ACFSBK_07060</name>
</gene>
<evidence type="ECO:0000313" key="2">
    <source>
        <dbReference type="Proteomes" id="UP001597285"/>
    </source>
</evidence>
<name>A0ABW4NME9_9LACT</name>
<sequence>MLIEVNDDFLKEIKQITEAMNITPGEYLENLYKNTQNLKDDLLEDKEDFSTFVEEYHLILNELSRHQENLLASVKEIDDTLVTQRVFEELIRLCSDDISVLSKLYKKYKEQDDRIQLI</sequence>
<dbReference type="EMBL" id="JBHUFF010000013">
    <property type="protein sequence ID" value="MFD1799609.1"/>
    <property type="molecule type" value="Genomic_DNA"/>
</dbReference>
<proteinExistence type="predicted"/>
<dbReference type="RefSeq" id="WP_058918211.1">
    <property type="nucleotide sequence ID" value="NZ_JBHSQC010000025.1"/>
</dbReference>
<evidence type="ECO:0000313" key="1">
    <source>
        <dbReference type="EMBL" id="MFD1799609.1"/>
    </source>
</evidence>
<comment type="caution">
    <text evidence="1">The sequence shown here is derived from an EMBL/GenBank/DDBJ whole genome shotgun (WGS) entry which is preliminary data.</text>
</comment>
<organism evidence="1 2">
    <name type="scientific">Carnobacterium antarcticum</name>
    <dbReference type="NCBI Taxonomy" id="2126436"/>
    <lineage>
        <taxon>Bacteria</taxon>
        <taxon>Bacillati</taxon>
        <taxon>Bacillota</taxon>
        <taxon>Bacilli</taxon>
        <taxon>Lactobacillales</taxon>
        <taxon>Carnobacteriaceae</taxon>
        <taxon>Carnobacterium</taxon>
    </lineage>
</organism>
<accession>A0ABW4NME9</accession>
<protein>
    <submittedName>
        <fullName evidence="1">Uncharacterized protein</fullName>
    </submittedName>
</protein>
<dbReference type="Proteomes" id="UP001597285">
    <property type="component" value="Unassembled WGS sequence"/>
</dbReference>
<keyword evidence="2" id="KW-1185">Reference proteome</keyword>
<reference evidence="2" key="1">
    <citation type="journal article" date="2019" name="Int. J. Syst. Evol. Microbiol.">
        <title>The Global Catalogue of Microorganisms (GCM) 10K type strain sequencing project: providing services to taxonomists for standard genome sequencing and annotation.</title>
        <authorList>
            <consortium name="The Broad Institute Genomics Platform"/>
            <consortium name="The Broad Institute Genome Sequencing Center for Infectious Disease"/>
            <person name="Wu L."/>
            <person name="Ma J."/>
        </authorList>
    </citation>
    <scope>NUCLEOTIDE SEQUENCE [LARGE SCALE GENOMIC DNA]</scope>
    <source>
        <strain evidence="2">KCTC 42143</strain>
    </source>
</reference>